<gene>
    <name evidence="2" type="ORF">AWH51_02305</name>
</gene>
<dbReference type="STRING" id="31965.AWH51_02305"/>
<accession>A0A154V5B3</accession>
<protein>
    <recommendedName>
        <fullName evidence="1">ABM domain-containing protein</fullName>
    </recommendedName>
</protein>
<dbReference type="Gene3D" id="3.30.70.100">
    <property type="match status" value="1"/>
</dbReference>
<dbReference type="SUPFAM" id="SSF54909">
    <property type="entry name" value="Dimeric alpha+beta barrel"/>
    <property type="match status" value="1"/>
</dbReference>
<dbReference type="EMBL" id="LQXA01000003">
    <property type="protein sequence ID" value="KZC96552.1"/>
    <property type="molecule type" value="Genomic_DNA"/>
</dbReference>
<dbReference type="Pfam" id="PF03992">
    <property type="entry name" value="ABM"/>
    <property type="match status" value="1"/>
</dbReference>
<dbReference type="Proteomes" id="UP000076218">
    <property type="component" value="Unassembled WGS sequence"/>
</dbReference>
<name>A0A154V5B3_9MICO</name>
<dbReference type="InterPro" id="IPR007138">
    <property type="entry name" value="ABM_dom"/>
</dbReference>
<comment type="caution">
    <text evidence="2">The sequence shown here is derived from an EMBL/GenBank/DDBJ whole genome shotgun (WGS) entry which is preliminary data.</text>
</comment>
<sequence length="95" mass="10513">MIRIRGELVCADAAESDAVDHHLPEHAERTRAEPGCLAFEVVPTADPLVWRVDELFRDDDAVGAHRERMDGSAWARATAGIERRYAQVVTEAETG</sequence>
<reference evidence="2 3" key="1">
    <citation type="submission" date="2016-01" db="EMBL/GenBank/DDBJ databases">
        <title>Draft genome sequence of Clavibacter michiganensis subsp. tessellarius DOAB 609.</title>
        <authorList>
            <person name="Tambong J.T."/>
        </authorList>
    </citation>
    <scope>NUCLEOTIDE SEQUENCE [LARGE SCALE GENOMIC DNA]</scope>
    <source>
        <strain evidence="2 3">DOAB 609</strain>
    </source>
</reference>
<evidence type="ECO:0000259" key="1">
    <source>
        <dbReference type="Pfam" id="PF03992"/>
    </source>
</evidence>
<dbReference type="OrthoDB" id="9812192at2"/>
<dbReference type="AlphaFoldDB" id="A0A154V5B3"/>
<dbReference type="RefSeq" id="WP_063070173.1">
    <property type="nucleotide sequence ID" value="NZ_LQXA01000003.1"/>
</dbReference>
<dbReference type="InterPro" id="IPR011008">
    <property type="entry name" value="Dimeric_a/b-barrel"/>
</dbReference>
<proteinExistence type="predicted"/>
<evidence type="ECO:0000313" key="3">
    <source>
        <dbReference type="Proteomes" id="UP000076218"/>
    </source>
</evidence>
<organism evidence="2 3">
    <name type="scientific">Clavibacter tessellarius</name>
    <dbReference type="NCBI Taxonomy" id="31965"/>
    <lineage>
        <taxon>Bacteria</taxon>
        <taxon>Bacillati</taxon>
        <taxon>Actinomycetota</taxon>
        <taxon>Actinomycetes</taxon>
        <taxon>Micrococcales</taxon>
        <taxon>Microbacteriaceae</taxon>
        <taxon>Clavibacter</taxon>
    </lineage>
</organism>
<feature type="domain" description="ABM" evidence="1">
    <location>
        <begin position="13"/>
        <end position="68"/>
    </location>
</feature>
<evidence type="ECO:0000313" key="2">
    <source>
        <dbReference type="EMBL" id="KZC96552.1"/>
    </source>
</evidence>